<evidence type="ECO:0000313" key="3">
    <source>
        <dbReference type="Proteomes" id="UP000557717"/>
    </source>
</evidence>
<proteinExistence type="predicted"/>
<dbReference type="Gene3D" id="3.90.320.10">
    <property type="match status" value="1"/>
</dbReference>
<feature type="domain" description="YqaJ viral recombinase" evidence="1">
    <location>
        <begin position="13"/>
        <end position="158"/>
    </location>
</feature>
<dbReference type="PANTHER" id="PTHR46609">
    <property type="entry name" value="EXONUCLEASE, PHAGE-TYPE/RECB, C-TERMINAL DOMAIN-CONTAINING PROTEIN"/>
    <property type="match status" value="1"/>
</dbReference>
<reference evidence="2 3" key="1">
    <citation type="submission" date="2020-08" db="EMBL/GenBank/DDBJ databases">
        <title>Genomic Encyclopedia of Type Strains, Phase IV (KMG-IV): sequencing the most valuable type-strain genomes for metagenomic binning, comparative biology and taxonomic classification.</title>
        <authorList>
            <person name="Goeker M."/>
        </authorList>
    </citation>
    <scope>NUCLEOTIDE SEQUENCE [LARGE SCALE GENOMIC DNA]</scope>
    <source>
        <strain evidence="2 3">YC6886</strain>
    </source>
</reference>
<evidence type="ECO:0000313" key="2">
    <source>
        <dbReference type="EMBL" id="MBB5351376.1"/>
    </source>
</evidence>
<gene>
    <name evidence="2" type="ORF">HNR46_001612</name>
</gene>
<dbReference type="Pfam" id="PF09588">
    <property type="entry name" value="YqaJ"/>
    <property type="match status" value="1"/>
</dbReference>
<dbReference type="PANTHER" id="PTHR46609:SF6">
    <property type="entry name" value="EXONUCLEASE, PHAGE-TYPE_RECB, C-TERMINAL DOMAIN-CONTAINING PROTEIN-RELATED"/>
    <property type="match status" value="1"/>
</dbReference>
<organism evidence="2 3">
    <name type="scientific">Haloferula luteola</name>
    <dbReference type="NCBI Taxonomy" id="595692"/>
    <lineage>
        <taxon>Bacteria</taxon>
        <taxon>Pseudomonadati</taxon>
        <taxon>Verrucomicrobiota</taxon>
        <taxon>Verrucomicrobiia</taxon>
        <taxon>Verrucomicrobiales</taxon>
        <taxon>Verrucomicrobiaceae</taxon>
        <taxon>Haloferula</taxon>
    </lineage>
</organism>
<name>A0A840V2V0_9BACT</name>
<dbReference type="Proteomes" id="UP000557717">
    <property type="component" value="Unassembled WGS sequence"/>
</dbReference>
<dbReference type="InterPro" id="IPR019080">
    <property type="entry name" value="YqaJ_viral_recombinase"/>
</dbReference>
<dbReference type="InterPro" id="IPR011335">
    <property type="entry name" value="Restrct_endonuc-II-like"/>
</dbReference>
<dbReference type="InterPro" id="IPR051703">
    <property type="entry name" value="NF-kappa-B_Signaling_Reg"/>
</dbReference>
<dbReference type="AlphaFoldDB" id="A0A840V2V0"/>
<dbReference type="SUPFAM" id="SSF52980">
    <property type="entry name" value="Restriction endonuclease-like"/>
    <property type="match status" value="1"/>
</dbReference>
<dbReference type="EMBL" id="JACHFD010000006">
    <property type="protein sequence ID" value="MBB5351376.1"/>
    <property type="molecule type" value="Genomic_DNA"/>
</dbReference>
<dbReference type="RefSeq" id="WP_184017481.1">
    <property type="nucleotide sequence ID" value="NZ_JACHFD010000006.1"/>
</dbReference>
<dbReference type="InterPro" id="IPR011604">
    <property type="entry name" value="PDDEXK-like_dom_sf"/>
</dbReference>
<evidence type="ECO:0000259" key="1">
    <source>
        <dbReference type="Pfam" id="PF09588"/>
    </source>
</evidence>
<comment type="caution">
    <text evidence="2">The sequence shown here is derived from an EMBL/GenBank/DDBJ whole genome shotgun (WGS) entry which is preliminary data.</text>
</comment>
<sequence length="237" mass="26844">MKIITGIHQGHEEWDQLRAVRPTASEFGKILTGGGKASGQREAYMRRLAISTKYDLPKWTGNKWTDRGQALEPEARDRFREETGFNVREVAFIQSDHCMAGGSPDGLIYDMFGDLGEAVSGIEIKCFNLDKHLSILEKGELPTENIPQVHGHLWLSGFDAWAFVLYCPEAYPLDFKVIEVRRNAYTEQLGEHVTQFCAELIERTPEFLEEFEADHIHKPVLECMPSICRSLGMEVAA</sequence>
<accession>A0A840V2V0</accession>
<protein>
    <recommendedName>
        <fullName evidence="1">YqaJ viral recombinase domain-containing protein</fullName>
    </recommendedName>
</protein>
<keyword evidence="3" id="KW-1185">Reference proteome</keyword>